<dbReference type="RefSeq" id="WP_082113131.1">
    <property type="nucleotide sequence ID" value="NZ_CP011144.1"/>
</dbReference>
<protein>
    <submittedName>
        <fullName evidence="1">Uncharacterized protein</fullName>
    </submittedName>
</protein>
<sequence>MVRSRKSRKASAALQWAQLGLAAPQVVAHRLGRMAAAGPVLSARDRREFLGMAMEKPVAFAQSWTAMWVETVLAQQQLALSLFTGVPGLAWQARHAEATLDRIAARGLAPVRRKAVANARRLARPKAR</sequence>
<reference evidence="1 2" key="1">
    <citation type="journal article" date="2015" name="Genome Announc.">
        <title>Complete Genome Sequence of Pseudoxanthomonas suwonensis Strain J1, a Cellulose-Degrading Bacterium Isolated from Leaf- and Wood-Enriched Soil.</title>
        <authorList>
            <person name="Hou L."/>
            <person name="Jiang J."/>
            <person name="Xu Z."/>
            <person name="Zhou Y."/>
            <person name="Leung F.C."/>
        </authorList>
    </citation>
    <scope>NUCLEOTIDE SEQUENCE [LARGE SCALE GENOMIC DNA]</scope>
    <source>
        <strain evidence="1 2">J1</strain>
    </source>
</reference>
<evidence type="ECO:0000313" key="1">
    <source>
        <dbReference type="EMBL" id="AKC88339.1"/>
    </source>
</evidence>
<dbReference type="PATRIC" id="fig|314722.6.peg.2221"/>
<dbReference type="EMBL" id="CP011144">
    <property type="protein sequence ID" value="AKC88339.1"/>
    <property type="molecule type" value="Genomic_DNA"/>
</dbReference>
<accession>A0A0E3Z3D0</accession>
<dbReference type="KEGG" id="psuw:WQ53_10325"/>
<dbReference type="AlphaFoldDB" id="A0A0E3Z3D0"/>
<name>A0A0E3Z3D0_9GAMM</name>
<proteinExistence type="predicted"/>
<dbReference type="InterPro" id="IPR053785">
    <property type="entry name" value="PhaP6-like"/>
</dbReference>
<keyword evidence="2" id="KW-1185">Reference proteome</keyword>
<gene>
    <name evidence="1" type="ORF">WQ53_10325</name>
</gene>
<evidence type="ECO:0000313" key="2">
    <source>
        <dbReference type="Proteomes" id="UP000033067"/>
    </source>
</evidence>
<dbReference type="NCBIfam" id="NF045536">
    <property type="entry name" value="phasin_PhaP6"/>
    <property type="match status" value="1"/>
</dbReference>
<dbReference type="Proteomes" id="UP000033067">
    <property type="component" value="Chromosome"/>
</dbReference>
<organism evidence="1 2">
    <name type="scientific">Pseudoxanthomonas suwonensis</name>
    <dbReference type="NCBI Taxonomy" id="314722"/>
    <lineage>
        <taxon>Bacteria</taxon>
        <taxon>Pseudomonadati</taxon>
        <taxon>Pseudomonadota</taxon>
        <taxon>Gammaproteobacteria</taxon>
        <taxon>Lysobacterales</taxon>
        <taxon>Lysobacteraceae</taxon>
        <taxon>Pseudoxanthomonas</taxon>
    </lineage>
</organism>
<dbReference type="OrthoDB" id="5625573at2"/>